<dbReference type="KEGG" id="kbi:30209382"/>
<reference evidence="2" key="4">
    <citation type="submission" date="2024-02" db="EMBL/GenBank/DDBJ databases">
        <title>Comparative genomics of Cryptococcus and Kwoniella reveals pathogenesis evolution and contrasting modes of karyotype evolution via chromosome fusion or intercentromeric recombination.</title>
        <authorList>
            <person name="Coelho M.A."/>
            <person name="David-Palma M."/>
            <person name="Shea T."/>
            <person name="Bowers K."/>
            <person name="McGinley-Smith S."/>
            <person name="Mohammad A.W."/>
            <person name="Gnirke A."/>
            <person name="Yurkov A.M."/>
            <person name="Nowrousian M."/>
            <person name="Sun S."/>
            <person name="Cuomo C.A."/>
            <person name="Heitman J."/>
        </authorList>
    </citation>
    <scope>NUCLEOTIDE SEQUENCE</scope>
    <source>
        <strain evidence="2">CBS 10118</strain>
    </source>
</reference>
<sequence>MATTTPDDHLVPTLTSLSGKVLPPEITLYVLSIFQRERSIQTLATMRRCSRDMYRTVNPFLYRHLQLSNRTSAFLMYPIFESYLKPPLPAESGTDNPSMVTAHSSAARHLETFKLVKTITINYGTVPEFRKPLNENIKRLFRKELLFPNVTSVCLIHHPSQMYLTPCTSVDLLLGGCRPQHVCVDRSFDRRLSYLDLTMKFYKTPKEMVIHGAAGQLLPNPSQVRVRMSYRKGPTEDDKPEMAERYRAEKAQQLLDTAYSSGYRTWRVVARKEEGYEPSKGIKDIQKKLVGGLGRLEKTYMKMPEGIDKRMIKNRLDEKRYLVNNLEWAISDREVVAEPPCAACAGEC</sequence>
<dbReference type="EMBL" id="KI894021">
    <property type="protein sequence ID" value="OCF25172.1"/>
    <property type="molecule type" value="Genomic_DNA"/>
</dbReference>
<dbReference type="EMBL" id="CP144544">
    <property type="protein sequence ID" value="WVW83838.1"/>
    <property type="molecule type" value="Genomic_DNA"/>
</dbReference>
<gene>
    <name evidence="1" type="ORF">I302_04983</name>
    <name evidence="2" type="ORF">I302_105859</name>
</gene>
<reference evidence="1" key="3">
    <citation type="submission" date="2014-01" db="EMBL/GenBank/DDBJ databases">
        <title>Evolution of pathogenesis and genome organization in the Tremellales.</title>
        <authorList>
            <person name="Cuomo C."/>
            <person name="Litvintseva A."/>
            <person name="Heitman J."/>
            <person name="Chen Y."/>
            <person name="Sun S."/>
            <person name="Springer D."/>
            <person name="Dromer F."/>
            <person name="Young S."/>
            <person name="Zeng Q."/>
            <person name="Chapman S."/>
            <person name="Gujja S."/>
            <person name="Saif S."/>
            <person name="Birren B."/>
        </authorList>
    </citation>
    <scope>NUCLEOTIDE SEQUENCE</scope>
    <source>
        <strain evidence="1">CBS 10118</strain>
    </source>
</reference>
<dbReference type="Proteomes" id="UP000092730">
    <property type="component" value="Chromosome 4"/>
</dbReference>
<accession>A0A1B9G2B7</accession>
<evidence type="ECO:0000313" key="3">
    <source>
        <dbReference type="Proteomes" id="UP000092730"/>
    </source>
</evidence>
<reference evidence="2" key="2">
    <citation type="submission" date="2013-07" db="EMBL/GenBank/DDBJ databases">
        <authorList>
            <consortium name="The Broad Institute Genome Sequencing Platform"/>
            <person name="Cuomo C."/>
            <person name="Litvintseva A."/>
            <person name="Chen Y."/>
            <person name="Heitman J."/>
            <person name="Sun S."/>
            <person name="Springer D."/>
            <person name="Dromer F."/>
            <person name="Young S.K."/>
            <person name="Zeng Q."/>
            <person name="Gargeya S."/>
            <person name="Fitzgerald M."/>
            <person name="Abouelleil A."/>
            <person name="Alvarado L."/>
            <person name="Berlin A.M."/>
            <person name="Chapman S.B."/>
            <person name="Dewar J."/>
            <person name="Goldberg J."/>
            <person name="Griggs A."/>
            <person name="Gujja S."/>
            <person name="Hansen M."/>
            <person name="Howarth C."/>
            <person name="Imamovic A."/>
            <person name="Larimer J."/>
            <person name="McCowan C."/>
            <person name="Murphy C."/>
            <person name="Pearson M."/>
            <person name="Priest M."/>
            <person name="Roberts A."/>
            <person name="Saif S."/>
            <person name="Shea T."/>
            <person name="Sykes S."/>
            <person name="Wortman J."/>
            <person name="Nusbaum C."/>
            <person name="Birren B."/>
        </authorList>
    </citation>
    <scope>NUCLEOTIDE SEQUENCE</scope>
    <source>
        <strain evidence="2">CBS 10118</strain>
    </source>
</reference>
<protein>
    <recommendedName>
        <fullName evidence="4">F-box domain-containing protein</fullName>
    </recommendedName>
</protein>
<proteinExistence type="predicted"/>
<dbReference type="GeneID" id="30209382"/>
<reference evidence="1" key="1">
    <citation type="submission" date="2013-07" db="EMBL/GenBank/DDBJ databases">
        <title>The Genome Sequence of Cryptococcus bestiolae CBS10118.</title>
        <authorList>
            <consortium name="The Broad Institute Genome Sequencing Platform"/>
            <person name="Cuomo C."/>
            <person name="Litvintseva A."/>
            <person name="Chen Y."/>
            <person name="Heitman J."/>
            <person name="Sun S."/>
            <person name="Springer D."/>
            <person name="Dromer F."/>
            <person name="Young S.K."/>
            <person name="Zeng Q."/>
            <person name="Gargeya S."/>
            <person name="Fitzgerald M."/>
            <person name="Abouelleil A."/>
            <person name="Alvarado L."/>
            <person name="Berlin A.M."/>
            <person name="Chapman S.B."/>
            <person name="Dewar J."/>
            <person name="Goldberg J."/>
            <person name="Griggs A."/>
            <person name="Gujja S."/>
            <person name="Hansen M."/>
            <person name="Howarth C."/>
            <person name="Imamovic A."/>
            <person name="Larimer J."/>
            <person name="McCowan C."/>
            <person name="Murphy C."/>
            <person name="Pearson M."/>
            <person name="Priest M."/>
            <person name="Roberts A."/>
            <person name="Saif S."/>
            <person name="Shea T."/>
            <person name="Sykes S."/>
            <person name="Wortman J."/>
            <person name="Nusbaum C."/>
            <person name="Birren B."/>
        </authorList>
    </citation>
    <scope>NUCLEOTIDE SEQUENCE [LARGE SCALE GENOMIC DNA]</scope>
    <source>
        <strain evidence="1">CBS 10118</strain>
    </source>
</reference>
<organism evidence="1">
    <name type="scientific">Kwoniella bestiolae CBS 10118</name>
    <dbReference type="NCBI Taxonomy" id="1296100"/>
    <lineage>
        <taxon>Eukaryota</taxon>
        <taxon>Fungi</taxon>
        <taxon>Dikarya</taxon>
        <taxon>Basidiomycota</taxon>
        <taxon>Agaricomycotina</taxon>
        <taxon>Tremellomycetes</taxon>
        <taxon>Tremellales</taxon>
        <taxon>Cryptococcaceae</taxon>
        <taxon>Kwoniella</taxon>
    </lineage>
</organism>
<dbReference type="AlphaFoldDB" id="A0A1B9G2B7"/>
<evidence type="ECO:0000313" key="2">
    <source>
        <dbReference type="EMBL" id="WVW83838.1"/>
    </source>
</evidence>
<dbReference type="RefSeq" id="XP_019046242.1">
    <property type="nucleotide sequence ID" value="XM_019191612.1"/>
</dbReference>
<evidence type="ECO:0000313" key="1">
    <source>
        <dbReference type="EMBL" id="OCF25172.1"/>
    </source>
</evidence>
<evidence type="ECO:0008006" key="4">
    <source>
        <dbReference type="Google" id="ProtNLM"/>
    </source>
</evidence>
<dbReference type="VEuPathDB" id="FungiDB:I302_04983"/>
<keyword evidence="3" id="KW-1185">Reference proteome</keyword>
<name>A0A1B9G2B7_9TREE</name>